<proteinExistence type="inferred from homology"/>
<dbReference type="GO" id="GO:0006221">
    <property type="term" value="P:pyrimidine nucleotide biosynthetic process"/>
    <property type="evidence" value="ECO:0007669"/>
    <property type="project" value="UniProtKB-UniRule"/>
</dbReference>
<dbReference type="SUPFAM" id="SSF57825">
    <property type="entry name" value="Aspartate carbamoyltransferase, Regulatory-chain, C-terminal domain"/>
    <property type="match status" value="1"/>
</dbReference>
<dbReference type="InterPro" id="IPR002801">
    <property type="entry name" value="Asp_carbamoylTrfase_reg"/>
</dbReference>
<comment type="cofactor">
    <cofactor evidence="4">
        <name>Zn(2+)</name>
        <dbReference type="ChEBI" id="CHEBI:29105"/>
    </cofactor>
    <text evidence="4">Binds 1 zinc ion per subunit.</text>
</comment>
<evidence type="ECO:0000256" key="3">
    <source>
        <dbReference type="ARBA" id="ARBA00022975"/>
    </source>
</evidence>
<dbReference type="HAMAP" id="MF_00002">
    <property type="entry name" value="Asp_carb_tr_reg"/>
    <property type="match status" value="1"/>
</dbReference>
<dbReference type="Pfam" id="PF02748">
    <property type="entry name" value="PyrI_C"/>
    <property type="match status" value="1"/>
</dbReference>
<dbReference type="NCBIfam" id="NF002063">
    <property type="entry name" value="PRK00893.1-3"/>
    <property type="match status" value="1"/>
</dbReference>
<comment type="subunit">
    <text evidence="4">Contains catalytic and regulatory chains.</text>
</comment>
<dbReference type="GO" id="GO:0046872">
    <property type="term" value="F:metal ion binding"/>
    <property type="evidence" value="ECO:0007669"/>
    <property type="project" value="UniProtKB-KW"/>
</dbReference>
<dbReference type="PANTHER" id="PTHR35805">
    <property type="entry name" value="ASPARTATE CARBAMOYLTRANSFERASE REGULATORY CHAIN"/>
    <property type="match status" value="1"/>
</dbReference>
<feature type="binding site" evidence="4">
    <location>
        <position position="102"/>
    </location>
    <ligand>
        <name>Zn(2+)</name>
        <dbReference type="ChEBI" id="CHEBI:29105"/>
    </ligand>
</feature>
<feature type="domain" description="Aspartate carbamoyltransferase regulatory subunit N-terminal" evidence="5">
    <location>
        <begin position="2"/>
        <end position="90"/>
    </location>
</feature>
<accession>A0A2U1E4L0</accession>
<evidence type="ECO:0000256" key="2">
    <source>
        <dbReference type="ARBA" id="ARBA00022833"/>
    </source>
</evidence>
<reference evidence="7 8" key="1">
    <citation type="submission" date="2018-04" db="EMBL/GenBank/DDBJ databases">
        <title>Genomic Encyclopedia of Type Strains, Phase IV (KMG-IV): sequencing the most valuable type-strain genomes for metagenomic binning, comparative biology and taxonomic classification.</title>
        <authorList>
            <person name="Goeker M."/>
        </authorList>
    </citation>
    <scope>NUCLEOTIDE SEQUENCE [LARGE SCALE GENOMIC DNA]</scope>
    <source>
        <strain evidence="7 8">DSM 20705</strain>
    </source>
</reference>
<dbReference type="RefSeq" id="WP_116479881.1">
    <property type="nucleotide sequence ID" value="NZ_QEKV01000003.1"/>
</dbReference>
<evidence type="ECO:0000256" key="4">
    <source>
        <dbReference type="HAMAP-Rule" id="MF_00002"/>
    </source>
</evidence>
<dbReference type="Gene3D" id="2.30.30.20">
    <property type="entry name" value="Aspartate carbamoyltransferase regulatory subunit, C-terminal domain"/>
    <property type="match status" value="1"/>
</dbReference>
<keyword evidence="1 4" id="KW-0479">Metal-binding</keyword>
<organism evidence="7 8">
    <name type="scientific">Ezakiella coagulans</name>
    <dbReference type="NCBI Taxonomy" id="46507"/>
    <lineage>
        <taxon>Bacteria</taxon>
        <taxon>Bacillati</taxon>
        <taxon>Bacillota</taxon>
        <taxon>Tissierellia</taxon>
        <taxon>Ezakiella</taxon>
    </lineage>
</organism>
<keyword evidence="7" id="KW-0808">Transferase</keyword>
<dbReference type="PANTHER" id="PTHR35805:SF1">
    <property type="entry name" value="ASPARTATE CARBAMOYLTRANSFERASE REGULATORY CHAIN"/>
    <property type="match status" value="1"/>
</dbReference>
<evidence type="ECO:0000256" key="1">
    <source>
        <dbReference type="ARBA" id="ARBA00022723"/>
    </source>
</evidence>
<dbReference type="SUPFAM" id="SSF54893">
    <property type="entry name" value="Aspartate carbamoyltransferase, Regulatory-chain, N-terminal domain"/>
    <property type="match status" value="1"/>
</dbReference>
<dbReference type="Proteomes" id="UP000245793">
    <property type="component" value="Unassembled WGS sequence"/>
</dbReference>
<sequence length="145" mass="16345">MLSINSIKRGIVIDHIHAGLGLKIFDYLGLRDADFTVALIMNAQSGRLGRKDIIKIENVLDIDLSALGFIDPEITINVIEDEKIVKKINLKLPEHVEGVLECNNPRCITSVERGMKQSFTLVNPETGTYRCDYCDHLMSKKDVYK</sequence>
<dbReference type="Pfam" id="PF01948">
    <property type="entry name" value="PyrI"/>
    <property type="match status" value="1"/>
</dbReference>
<comment type="similarity">
    <text evidence="4">Belongs to the PyrI family.</text>
</comment>
<dbReference type="Gene3D" id="3.30.70.140">
    <property type="entry name" value="Aspartate carbamoyltransferase regulatory subunit, N-terminal domain"/>
    <property type="match status" value="1"/>
</dbReference>
<keyword evidence="2 4" id="KW-0862">Zinc</keyword>
<comment type="caution">
    <text evidence="7">The sequence shown here is derived from an EMBL/GenBank/DDBJ whole genome shotgun (WGS) entry which is preliminary data.</text>
</comment>
<evidence type="ECO:0000313" key="8">
    <source>
        <dbReference type="Proteomes" id="UP000245793"/>
    </source>
</evidence>
<keyword evidence="8" id="KW-1185">Reference proteome</keyword>
<gene>
    <name evidence="4" type="primary">pyrI</name>
    <name evidence="7" type="ORF">C7381_10399</name>
</gene>
<dbReference type="EMBL" id="QEKV01000003">
    <property type="protein sequence ID" value="PVY94861.1"/>
    <property type="molecule type" value="Genomic_DNA"/>
</dbReference>
<evidence type="ECO:0000313" key="7">
    <source>
        <dbReference type="EMBL" id="PVY94861.1"/>
    </source>
</evidence>
<evidence type="ECO:0000259" key="6">
    <source>
        <dbReference type="Pfam" id="PF02748"/>
    </source>
</evidence>
<dbReference type="InterPro" id="IPR020542">
    <property type="entry name" value="Asp_carbamoyltrfase_reg_C"/>
</dbReference>
<dbReference type="GO" id="GO:0009347">
    <property type="term" value="C:aspartate carbamoyltransferase complex"/>
    <property type="evidence" value="ECO:0007669"/>
    <property type="project" value="InterPro"/>
</dbReference>
<name>A0A2U1E4L0_9FIRM</name>
<dbReference type="InterPro" id="IPR036792">
    <property type="entry name" value="Asp_carbatrfase_reg_C_sf"/>
</dbReference>
<dbReference type="AlphaFoldDB" id="A0A2U1E4L0"/>
<protein>
    <recommendedName>
        <fullName evidence="4">Aspartate carbamoyltransferase regulatory chain</fullName>
    </recommendedName>
</protein>
<evidence type="ECO:0000259" key="5">
    <source>
        <dbReference type="Pfam" id="PF01948"/>
    </source>
</evidence>
<feature type="binding site" evidence="4">
    <location>
        <position position="134"/>
    </location>
    <ligand>
        <name>Zn(2+)</name>
        <dbReference type="ChEBI" id="CHEBI:29105"/>
    </ligand>
</feature>
<feature type="binding site" evidence="4">
    <location>
        <position position="131"/>
    </location>
    <ligand>
        <name>Zn(2+)</name>
        <dbReference type="ChEBI" id="CHEBI:29105"/>
    </ligand>
</feature>
<dbReference type="InterPro" id="IPR020545">
    <property type="entry name" value="Asp_carbamoyltransf_reg_N"/>
</dbReference>
<dbReference type="InterPro" id="IPR036793">
    <property type="entry name" value="Asp_carbatrfase_reg_N_sf"/>
</dbReference>
<comment type="function">
    <text evidence="4">Involved in allosteric regulation of aspartate carbamoyltransferase.</text>
</comment>
<feature type="domain" description="Aspartate carbamoyltransferase regulatory subunit C-terminal" evidence="6">
    <location>
        <begin position="95"/>
        <end position="143"/>
    </location>
</feature>
<feature type="binding site" evidence="4">
    <location>
        <position position="107"/>
    </location>
    <ligand>
        <name>Zn(2+)</name>
        <dbReference type="ChEBI" id="CHEBI:29105"/>
    </ligand>
</feature>
<dbReference type="GO" id="GO:0006207">
    <property type="term" value="P:'de novo' pyrimidine nucleobase biosynthetic process"/>
    <property type="evidence" value="ECO:0007669"/>
    <property type="project" value="InterPro"/>
</dbReference>
<dbReference type="GO" id="GO:0016740">
    <property type="term" value="F:transferase activity"/>
    <property type="evidence" value="ECO:0007669"/>
    <property type="project" value="UniProtKB-KW"/>
</dbReference>
<keyword evidence="3 4" id="KW-0665">Pyrimidine biosynthesis</keyword>